<evidence type="ECO:0000313" key="3">
    <source>
        <dbReference type="Proteomes" id="UP000729733"/>
    </source>
</evidence>
<dbReference type="PANTHER" id="PTHR33490">
    <property type="entry name" value="BLR5614 PROTEIN-RELATED"/>
    <property type="match status" value="1"/>
</dbReference>
<sequence>MQYQICHQTTYNYSQAVFLKPHLIRLRPRCDRFTKLHNFSLSVQPQAQGRSDFVDLDGNNLIKLWFSQPTEQLAISIMSEVETTCSNPFEYLLEPWATVLPFDYPQSLLRQLEPYLQPYGFVSDRLALELAQDILIAVDNNTLDFLFALNQRIYQDCEYITRETGSPFPPGVTWRYKKGSCRDYTVLFMEVCRAVGIAARFVSGYQEGDRAMSERDLHAWVEVYLPGGGWRGYDPTLGLIISDRHIPLVASAIPEYAAPISGVVVPVQQERNVTSTMNAQISIH</sequence>
<dbReference type="InterPro" id="IPR038765">
    <property type="entry name" value="Papain-like_cys_pep_sf"/>
</dbReference>
<reference evidence="2" key="1">
    <citation type="journal article" date="2021" name="Antonie Van Leeuwenhoek">
        <title>Draft genome and description of Waterburya agarophytonicola gen. nov. sp. nov. (Pleurocapsales, Cyanobacteria): a seaweed symbiont.</title>
        <authorList>
            <person name="Bonthond G."/>
            <person name="Shalygin S."/>
            <person name="Bayer T."/>
            <person name="Weinberger F."/>
        </authorList>
    </citation>
    <scope>NUCLEOTIDE SEQUENCE</scope>
    <source>
        <strain evidence="2">KI4</strain>
    </source>
</reference>
<dbReference type="SUPFAM" id="SSF54001">
    <property type="entry name" value="Cysteine proteinases"/>
    <property type="match status" value="1"/>
</dbReference>
<organism evidence="2 3">
    <name type="scientific">Waterburya agarophytonicola KI4</name>
    <dbReference type="NCBI Taxonomy" id="2874699"/>
    <lineage>
        <taxon>Bacteria</taxon>
        <taxon>Bacillati</taxon>
        <taxon>Cyanobacteriota</taxon>
        <taxon>Cyanophyceae</taxon>
        <taxon>Pleurocapsales</taxon>
        <taxon>Hyellaceae</taxon>
        <taxon>Waterburya</taxon>
        <taxon>Waterburya agarophytonicola</taxon>
    </lineage>
</organism>
<dbReference type="InterPro" id="IPR002931">
    <property type="entry name" value="Transglutaminase-like"/>
</dbReference>
<proteinExistence type="predicted"/>
<dbReference type="PANTHER" id="PTHR33490:SF1">
    <property type="entry name" value="SLL1233 PROTEIN"/>
    <property type="match status" value="1"/>
</dbReference>
<dbReference type="SMART" id="SM00460">
    <property type="entry name" value="TGc"/>
    <property type="match status" value="1"/>
</dbReference>
<name>A0A964BR50_9CYAN</name>
<dbReference type="Gene3D" id="3.10.620.30">
    <property type="match status" value="1"/>
</dbReference>
<dbReference type="RefSeq" id="WP_229639679.1">
    <property type="nucleotide sequence ID" value="NZ_JADWDC010000011.1"/>
</dbReference>
<keyword evidence="3" id="KW-1185">Reference proteome</keyword>
<accession>A0A964BR50</accession>
<dbReference type="EMBL" id="JADWDC010000011">
    <property type="protein sequence ID" value="MCC0176641.1"/>
    <property type="molecule type" value="Genomic_DNA"/>
</dbReference>
<dbReference type="Pfam" id="PF01841">
    <property type="entry name" value="Transglut_core"/>
    <property type="match status" value="1"/>
</dbReference>
<gene>
    <name evidence="2" type="ORF">I4641_06570</name>
</gene>
<dbReference type="Pfam" id="PF08379">
    <property type="entry name" value="Bact_transglu_N"/>
    <property type="match status" value="1"/>
</dbReference>
<evidence type="ECO:0000313" key="2">
    <source>
        <dbReference type="EMBL" id="MCC0176641.1"/>
    </source>
</evidence>
<dbReference type="InterPro" id="IPR013589">
    <property type="entry name" value="Bac_transglu_N"/>
</dbReference>
<dbReference type="AlphaFoldDB" id="A0A964BR50"/>
<dbReference type="Proteomes" id="UP000729733">
    <property type="component" value="Unassembled WGS sequence"/>
</dbReference>
<evidence type="ECO:0000259" key="1">
    <source>
        <dbReference type="SMART" id="SM00460"/>
    </source>
</evidence>
<feature type="domain" description="Transglutaminase-like" evidence="1">
    <location>
        <begin position="173"/>
        <end position="237"/>
    </location>
</feature>
<protein>
    <submittedName>
        <fullName evidence="2">Transglutaminase family protein</fullName>
    </submittedName>
</protein>
<comment type="caution">
    <text evidence="2">The sequence shown here is derived from an EMBL/GenBank/DDBJ whole genome shotgun (WGS) entry which is preliminary data.</text>
</comment>